<reference evidence="1" key="1">
    <citation type="journal article" date="2022" name="New Phytol.">
        <title>Evolutionary transition to the ectomycorrhizal habit in the genomes of a hyperdiverse lineage of mushroom-forming fungi.</title>
        <authorList>
            <person name="Looney B."/>
            <person name="Miyauchi S."/>
            <person name="Morin E."/>
            <person name="Drula E."/>
            <person name="Courty P.E."/>
            <person name="Kohler A."/>
            <person name="Kuo A."/>
            <person name="LaButti K."/>
            <person name="Pangilinan J."/>
            <person name="Lipzen A."/>
            <person name="Riley R."/>
            <person name="Andreopoulos W."/>
            <person name="He G."/>
            <person name="Johnson J."/>
            <person name="Nolan M."/>
            <person name="Tritt A."/>
            <person name="Barry K.W."/>
            <person name="Grigoriev I.V."/>
            <person name="Nagy L.G."/>
            <person name="Hibbett D."/>
            <person name="Henrissat B."/>
            <person name="Matheny P.B."/>
            <person name="Labbe J."/>
            <person name="Martin F.M."/>
        </authorList>
    </citation>
    <scope>NUCLEOTIDE SEQUENCE</scope>
    <source>
        <strain evidence="1">BPL690</strain>
    </source>
</reference>
<sequence length="227" mass="26309">MPTGPPTEQEIWKISRRTIDIIQNHIGADNVCLFGSAAAALWADINRVPNDIDIVITIDLYEVIYDPEEIKETIVAVDDRYYLQPSKRPEAEYQILYCRLPGWATGRRCVKVDILIPPTLHLPEILSNRIILIDDIPVMPLFDLLVMKLQGWRDHINSSRPDFRAKLPNDVFDVRALLDRAVAERIWYPKEKRRHTREFMERATRLALGFIPRHGGRAKFLTLGFQI</sequence>
<proteinExistence type="predicted"/>
<dbReference type="EMBL" id="WTXG01000069">
    <property type="protein sequence ID" value="KAI0294724.1"/>
    <property type="molecule type" value="Genomic_DNA"/>
</dbReference>
<accession>A0AAD4QKN1</accession>
<organism evidence="1 2">
    <name type="scientific">Multifurca ochricompacta</name>
    <dbReference type="NCBI Taxonomy" id="376703"/>
    <lineage>
        <taxon>Eukaryota</taxon>
        <taxon>Fungi</taxon>
        <taxon>Dikarya</taxon>
        <taxon>Basidiomycota</taxon>
        <taxon>Agaricomycotina</taxon>
        <taxon>Agaricomycetes</taxon>
        <taxon>Russulales</taxon>
        <taxon>Russulaceae</taxon>
        <taxon>Multifurca</taxon>
    </lineage>
</organism>
<comment type="caution">
    <text evidence="1">The sequence shown here is derived from an EMBL/GenBank/DDBJ whole genome shotgun (WGS) entry which is preliminary data.</text>
</comment>
<dbReference type="InterPro" id="IPR014942">
    <property type="entry name" value="AbiEii"/>
</dbReference>
<evidence type="ECO:0000313" key="2">
    <source>
        <dbReference type="Proteomes" id="UP001203297"/>
    </source>
</evidence>
<dbReference type="Proteomes" id="UP001203297">
    <property type="component" value="Unassembled WGS sequence"/>
</dbReference>
<keyword evidence="2" id="KW-1185">Reference proteome</keyword>
<gene>
    <name evidence="1" type="ORF">B0F90DRAFT_1755207</name>
</gene>
<protein>
    <submittedName>
        <fullName evidence="1">Uncharacterized protein</fullName>
    </submittedName>
</protein>
<name>A0AAD4QKN1_9AGAM</name>
<evidence type="ECO:0000313" key="1">
    <source>
        <dbReference type="EMBL" id="KAI0294724.1"/>
    </source>
</evidence>
<dbReference type="Pfam" id="PF08843">
    <property type="entry name" value="AbiEii"/>
    <property type="match status" value="1"/>
</dbReference>
<dbReference type="AlphaFoldDB" id="A0AAD4QKN1"/>